<comment type="caution">
    <text evidence="1">The sequence shown here is derived from an EMBL/GenBank/DDBJ whole genome shotgun (WGS) entry which is preliminary data.</text>
</comment>
<name>A0ACB5REL9_9CLOT</name>
<protein>
    <submittedName>
        <fullName evidence="1">BMP family ABC transporter substrate-binding protein</fullName>
    </submittedName>
</protein>
<gene>
    <name evidence="1" type="ORF">rsdtw13_29820</name>
</gene>
<evidence type="ECO:0000313" key="2">
    <source>
        <dbReference type="Proteomes" id="UP001058074"/>
    </source>
</evidence>
<sequence length="353" mass="36835">MKKKRLIATMLSVAVAATLFAGCAKKDGAGKSAGAKLQFGMATDQGGLGDKSFNDAAKKGLDDAQSQFSDKVSKPNVLESKQAENYEPNLTTLAKTNDLTVGVGFLMKDAVEKVAKANPNKKFVLIDETSTLKNVKSLTFKANEGSFLMGVIAGKTTKTNKIGFIGGVSSPLIEAFEAGFIAGVKAVNPAAAADLVSKKTVKYAGSFGDSGKGYELAKSLYNDGCDVIYHAAGATGLGMFKAAKETGKWAIGVDQDQAVTNKDYASVILSSMLKKVDVAVTSACKEVVDGNFKADVTVYGLKEGAIDMAPSTSTNTKADVIDLANKYKKAIVDGKFTVPSTVKDLANFTAPAL</sequence>
<keyword evidence="2" id="KW-1185">Reference proteome</keyword>
<accession>A0ACB5REL9</accession>
<evidence type="ECO:0000313" key="1">
    <source>
        <dbReference type="EMBL" id="GKX67724.1"/>
    </source>
</evidence>
<organism evidence="1 2">
    <name type="scientific">Inconstantimicrobium mannanitabidum</name>
    <dbReference type="NCBI Taxonomy" id="1604901"/>
    <lineage>
        <taxon>Bacteria</taxon>
        <taxon>Bacillati</taxon>
        <taxon>Bacillota</taxon>
        <taxon>Clostridia</taxon>
        <taxon>Eubacteriales</taxon>
        <taxon>Clostridiaceae</taxon>
        <taxon>Inconstantimicrobium</taxon>
    </lineage>
</organism>
<proteinExistence type="predicted"/>
<dbReference type="EMBL" id="BROD01000001">
    <property type="protein sequence ID" value="GKX67724.1"/>
    <property type="molecule type" value="Genomic_DNA"/>
</dbReference>
<dbReference type="Proteomes" id="UP001058074">
    <property type="component" value="Unassembled WGS sequence"/>
</dbReference>
<reference evidence="1" key="1">
    <citation type="journal article" date="2025" name="Int. J. Syst. Evol. Microbiol.">
        <title>Inconstantimicrobium mannanitabidum sp. nov., a novel member of the family Clostridiaceae isolated from anoxic soil under the treatment of reductive soil disinfestation.</title>
        <authorList>
            <person name="Ueki A."/>
            <person name="Tonouchi A."/>
            <person name="Honma S."/>
            <person name="Kaku N."/>
            <person name="Ueki K."/>
        </authorList>
    </citation>
    <scope>NUCLEOTIDE SEQUENCE</scope>
    <source>
        <strain evidence="1">TW13</strain>
    </source>
</reference>